<dbReference type="GO" id="GO:0003723">
    <property type="term" value="F:RNA binding"/>
    <property type="evidence" value="ECO:0007669"/>
    <property type="project" value="UniProtKB-UniRule"/>
</dbReference>
<feature type="domain" description="RRM" evidence="5">
    <location>
        <begin position="459"/>
        <end position="526"/>
    </location>
</feature>
<sequence length="636" mass="70032">MASEAADDSKAAKGEPITFFIKFQGSVKKVAKPLEALEDLFKAFQEKFPEEGKNVVIGKTTFHTKDKKYGVEIALDTISEVYDGAVIEVKVKGKAVADASSLKRQLEEMQDKLNSLQNQKRQRIDPPRKQPPPTYSKPPPPVNDEPALAIRMRGLPWGYKKEDVEKFLEGIEIESILAVLDRFGRESGEAYVTFKDDKSVEAAKEKHKARMGHRYIEIYPVINQSELALAKRNTRNLMGSGEEEVVLRLRGLPWQCTEAMVKEFFTPIPVAGINLTHDAGGRFKGECLVKFNNAEDATEGKKRDKERIGHRYIELYRSSLAEWDAQTRSNVDPYSGAPVPGASSSSFVARMRGLPYSARESDIIEFFGNIPIAKVHIPMNSSGRPTGEGFVEVNSSEDLGRCLEKSRDRIGHRYIEIFRSNQDELHSIMGTTPMGGGGGGGGAPPHQAHAATRYVGETFCLKMRGLPFQATEQMITDFFKNANVTPIRIHRKNNGGEGFVEFTSQSEQQTALKLHKEHMGRRYIELFPVSYEEVAKIVGLPLDPYAEAGGYPSQAHGYDYAQDPRYAQYYADYYAQQAAYDAKGYDAKAAESYAAYYGAAAAGGAPGGPLPGGGGAERGGGGRGYPPGGSGGYQQY</sequence>
<dbReference type="InterPro" id="IPR050666">
    <property type="entry name" value="ESRP"/>
</dbReference>
<dbReference type="CDD" id="cd12254">
    <property type="entry name" value="RRM_hnRNPH_ESRPs_RBM12_like"/>
    <property type="match status" value="1"/>
</dbReference>
<evidence type="ECO:0000256" key="4">
    <source>
        <dbReference type="SAM" id="MobiDB-lite"/>
    </source>
</evidence>
<keyword evidence="1" id="KW-0677">Repeat</keyword>
<feature type="domain" description="RRM" evidence="5">
    <location>
        <begin position="347"/>
        <end position="422"/>
    </location>
</feature>
<gene>
    <name evidence="6" type="ORF">LGLO00237_LOCUS3294</name>
</gene>
<evidence type="ECO:0000313" key="6">
    <source>
        <dbReference type="EMBL" id="CAE0648851.1"/>
    </source>
</evidence>
<reference evidence="6" key="1">
    <citation type="submission" date="2021-01" db="EMBL/GenBank/DDBJ databases">
        <authorList>
            <person name="Corre E."/>
            <person name="Pelletier E."/>
            <person name="Niang G."/>
            <person name="Scheremetjew M."/>
            <person name="Finn R."/>
            <person name="Kale V."/>
            <person name="Holt S."/>
            <person name="Cochrane G."/>
            <person name="Meng A."/>
            <person name="Brown T."/>
            <person name="Cohen L."/>
        </authorList>
    </citation>
    <scope>NUCLEOTIDE SEQUENCE</scope>
    <source>
        <strain evidence="6">CCCM811</strain>
    </source>
</reference>
<keyword evidence="2 3" id="KW-0694">RNA-binding</keyword>
<feature type="region of interest" description="Disordered" evidence="4">
    <location>
        <begin position="114"/>
        <end position="146"/>
    </location>
</feature>
<feature type="region of interest" description="Disordered" evidence="4">
    <location>
        <begin position="609"/>
        <end position="636"/>
    </location>
</feature>
<evidence type="ECO:0000256" key="2">
    <source>
        <dbReference type="ARBA" id="ARBA00022884"/>
    </source>
</evidence>
<dbReference type="Gene3D" id="3.30.70.330">
    <property type="match status" value="4"/>
</dbReference>
<name>A0A7S3YE05_9EUKA</name>
<dbReference type="InterPro" id="IPR035979">
    <property type="entry name" value="RBD_domain_sf"/>
</dbReference>
<dbReference type="SMART" id="SM00360">
    <property type="entry name" value="RRM"/>
    <property type="match status" value="4"/>
</dbReference>
<accession>A0A7S3YE05</accession>
<dbReference type="AlphaFoldDB" id="A0A7S3YE05"/>
<dbReference type="InterPro" id="IPR012677">
    <property type="entry name" value="Nucleotide-bd_a/b_plait_sf"/>
</dbReference>
<organism evidence="6">
    <name type="scientific">Lotharella globosa</name>
    <dbReference type="NCBI Taxonomy" id="91324"/>
    <lineage>
        <taxon>Eukaryota</taxon>
        <taxon>Sar</taxon>
        <taxon>Rhizaria</taxon>
        <taxon>Cercozoa</taxon>
        <taxon>Chlorarachniophyceae</taxon>
        <taxon>Lotharella</taxon>
    </lineage>
</organism>
<dbReference type="PANTHER" id="PTHR13976">
    <property type="entry name" value="HETEROGENEOUS NUCLEAR RIBONUCLEOPROTEIN-RELATED"/>
    <property type="match status" value="1"/>
</dbReference>
<dbReference type="PROSITE" id="PS50102">
    <property type="entry name" value="RRM"/>
    <property type="match status" value="3"/>
</dbReference>
<evidence type="ECO:0000256" key="3">
    <source>
        <dbReference type="PROSITE-ProRule" id="PRU00176"/>
    </source>
</evidence>
<feature type="compositionally biased region" description="Pro residues" evidence="4">
    <location>
        <begin position="129"/>
        <end position="143"/>
    </location>
</feature>
<evidence type="ECO:0000256" key="1">
    <source>
        <dbReference type="ARBA" id="ARBA00022737"/>
    </source>
</evidence>
<dbReference type="Pfam" id="PF00076">
    <property type="entry name" value="RRM_1"/>
    <property type="match status" value="4"/>
</dbReference>
<dbReference type="InterPro" id="IPR000504">
    <property type="entry name" value="RRM_dom"/>
</dbReference>
<dbReference type="SUPFAM" id="SSF54928">
    <property type="entry name" value="RNA-binding domain, RBD"/>
    <property type="match status" value="4"/>
</dbReference>
<evidence type="ECO:0000259" key="5">
    <source>
        <dbReference type="PROSITE" id="PS50102"/>
    </source>
</evidence>
<proteinExistence type="predicted"/>
<feature type="domain" description="RRM" evidence="5">
    <location>
        <begin position="245"/>
        <end position="320"/>
    </location>
</feature>
<protein>
    <recommendedName>
        <fullName evidence="5">RRM domain-containing protein</fullName>
    </recommendedName>
</protein>
<dbReference type="EMBL" id="HBIV01004670">
    <property type="protein sequence ID" value="CAE0648851.1"/>
    <property type="molecule type" value="Transcribed_RNA"/>
</dbReference>